<dbReference type="AlphaFoldDB" id="A0A0M8M9Q3"/>
<keyword evidence="2" id="KW-1185">Reference proteome</keyword>
<evidence type="ECO:0000313" key="2">
    <source>
        <dbReference type="Proteomes" id="UP000037755"/>
    </source>
</evidence>
<name>A0A0M8M9Q3_9FLAO</name>
<evidence type="ECO:0008006" key="3">
    <source>
        <dbReference type="Google" id="ProtNLM"/>
    </source>
</evidence>
<dbReference type="Proteomes" id="UP000037755">
    <property type="component" value="Unassembled WGS sequence"/>
</dbReference>
<comment type="caution">
    <text evidence="1">The sequence shown here is derived from an EMBL/GenBank/DDBJ whole genome shotgun (WGS) entry which is preliminary data.</text>
</comment>
<dbReference type="EMBL" id="LIYD01000005">
    <property type="protein sequence ID" value="KOS06493.1"/>
    <property type="molecule type" value="Genomic_DNA"/>
</dbReference>
<evidence type="ECO:0000313" key="1">
    <source>
        <dbReference type="EMBL" id="KOS06493.1"/>
    </source>
</evidence>
<proteinExistence type="predicted"/>
<dbReference type="OrthoDB" id="770454at2"/>
<dbReference type="PATRIC" id="fig|1202724.3.peg.2273"/>
<protein>
    <recommendedName>
        <fullName evidence="3">Addiction module protein</fullName>
    </recommendedName>
</protein>
<accession>A0A0M8M9Q3</accession>
<organism evidence="1 2">
    <name type="scientific">Flavobacterium akiainvivens</name>
    <dbReference type="NCBI Taxonomy" id="1202724"/>
    <lineage>
        <taxon>Bacteria</taxon>
        <taxon>Pseudomonadati</taxon>
        <taxon>Bacteroidota</taxon>
        <taxon>Flavobacteriia</taxon>
        <taxon>Flavobacteriales</taxon>
        <taxon>Flavobacteriaceae</taxon>
        <taxon>Flavobacterium</taxon>
    </lineage>
</organism>
<dbReference type="RefSeq" id="WP_054408056.1">
    <property type="nucleotide sequence ID" value="NZ_FOYA01000001.1"/>
</dbReference>
<gene>
    <name evidence="1" type="ORF">AM493_10940</name>
</gene>
<reference evidence="1 2" key="1">
    <citation type="submission" date="2015-08" db="EMBL/GenBank/DDBJ databases">
        <title>Whole genome sequence of Flavobacterium akiainvivens IK-1T, from decaying Wikstroemia oahuensis, an endemic Hawaiian shrub.</title>
        <authorList>
            <person name="Wan X."/>
            <person name="Hou S."/>
            <person name="Saito J."/>
            <person name="Donachie S."/>
        </authorList>
    </citation>
    <scope>NUCLEOTIDE SEQUENCE [LARGE SCALE GENOMIC DNA]</scope>
    <source>
        <strain evidence="1 2">IK-1</strain>
    </source>
</reference>
<sequence length="72" mass="8618">MDIQTSKIEVAKMVLDLEDSKLVEKVRKLINKERKDFYDEFTEDQKLEIQYGIEQLDRGESISWEDLKKKLP</sequence>
<dbReference type="STRING" id="1202724.AM493_10940"/>